<dbReference type="Proteomes" id="UP001165065">
    <property type="component" value="Unassembled WGS sequence"/>
</dbReference>
<keyword evidence="1" id="KW-1133">Transmembrane helix</keyword>
<dbReference type="OrthoDB" id="5592777at2759"/>
<feature type="transmembrane region" description="Helical" evidence="1">
    <location>
        <begin position="158"/>
        <end position="183"/>
    </location>
</feature>
<sequence>MGVAGFASRAVFAAASFEVVLTAMTASPSASLLSSWLATNWMFLHLVVGCVCLPLLLVDARPASRASQRCDWHAMVLAAVYCFHQFEEHGYDVFGRRYPFVFHLAKILDCDLALEAGRFLRVTGSCGLDEMTILYINVYSVMGLFLAPLLLPAKWSCCLVLMNATLIFCNAVLFHLLPALVFWEYNPGLLQSALMNAPLSAWVLGQLWNRGVCNKAQAAAAFLVNGPGQVVQALGPMVLVRQQMLSNAGQHAVLFAVLLVLHPATALFISWMGPTRKKRRAL</sequence>
<keyword evidence="3" id="KW-1185">Reference proteome</keyword>
<feature type="transmembrane region" description="Helical" evidence="1">
    <location>
        <begin position="220"/>
        <end position="240"/>
    </location>
</feature>
<name>A0A9W7G9H2_9STRA</name>
<dbReference type="InterPro" id="IPR025671">
    <property type="entry name" value="HXXEE"/>
</dbReference>
<comment type="caution">
    <text evidence="2">The sequence shown here is derived from an EMBL/GenBank/DDBJ whole genome shotgun (WGS) entry which is preliminary data.</text>
</comment>
<dbReference type="EMBL" id="BRYA01001094">
    <property type="protein sequence ID" value="GMI38807.1"/>
    <property type="molecule type" value="Genomic_DNA"/>
</dbReference>
<gene>
    <name evidence="2" type="ORF">TrCOL_g4931</name>
</gene>
<feature type="transmembrane region" description="Helical" evidence="1">
    <location>
        <begin position="132"/>
        <end position="151"/>
    </location>
</feature>
<proteinExistence type="predicted"/>
<dbReference type="Pfam" id="PF13787">
    <property type="entry name" value="HXXEE"/>
    <property type="match status" value="1"/>
</dbReference>
<protein>
    <submittedName>
        <fullName evidence="2">Uncharacterized protein</fullName>
    </submittedName>
</protein>
<keyword evidence="1" id="KW-0472">Membrane</keyword>
<dbReference type="AlphaFoldDB" id="A0A9W7G9H2"/>
<accession>A0A9W7G9H2</accession>
<keyword evidence="1" id="KW-0812">Transmembrane</keyword>
<reference evidence="3" key="1">
    <citation type="journal article" date="2023" name="Commun. Biol.">
        <title>Genome analysis of Parmales, the sister group of diatoms, reveals the evolutionary specialization of diatoms from phago-mixotrophs to photoautotrophs.</title>
        <authorList>
            <person name="Ban H."/>
            <person name="Sato S."/>
            <person name="Yoshikawa S."/>
            <person name="Yamada K."/>
            <person name="Nakamura Y."/>
            <person name="Ichinomiya M."/>
            <person name="Sato N."/>
            <person name="Blanc-Mathieu R."/>
            <person name="Endo H."/>
            <person name="Kuwata A."/>
            <person name="Ogata H."/>
        </authorList>
    </citation>
    <scope>NUCLEOTIDE SEQUENCE [LARGE SCALE GENOMIC DNA]</scope>
</reference>
<organism evidence="2 3">
    <name type="scientific">Triparma columacea</name>
    <dbReference type="NCBI Taxonomy" id="722753"/>
    <lineage>
        <taxon>Eukaryota</taxon>
        <taxon>Sar</taxon>
        <taxon>Stramenopiles</taxon>
        <taxon>Ochrophyta</taxon>
        <taxon>Bolidophyceae</taxon>
        <taxon>Parmales</taxon>
        <taxon>Triparmaceae</taxon>
        <taxon>Triparma</taxon>
    </lineage>
</organism>
<evidence type="ECO:0000256" key="1">
    <source>
        <dbReference type="SAM" id="Phobius"/>
    </source>
</evidence>
<evidence type="ECO:0000313" key="3">
    <source>
        <dbReference type="Proteomes" id="UP001165065"/>
    </source>
</evidence>
<evidence type="ECO:0000313" key="2">
    <source>
        <dbReference type="EMBL" id="GMI38807.1"/>
    </source>
</evidence>
<feature type="transmembrane region" description="Helical" evidence="1">
    <location>
        <begin position="41"/>
        <end position="58"/>
    </location>
</feature>
<feature type="transmembrane region" description="Helical" evidence="1">
    <location>
        <begin position="252"/>
        <end position="272"/>
    </location>
</feature>